<dbReference type="Proteomes" id="UP000217431">
    <property type="component" value="Chromosome I"/>
</dbReference>
<dbReference type="AlphaFoldDB" id="A0A0S3UIS0"/>
<feature type="chain" id="PRO_5006619897" description="DUF4837 domain-containing protein" evidence="1">
    <location>
        <begin position="26"/>
        <end position="306"/>
    </location>
</feature>
<evidence type="ECO:0000313" key="3">
    <source>
        <dbReference type="Proteomes" id="UP000217431"/>
    </source>
</evidence>
<protein>
    <recommendedName>
        <fullName evidence="4">DUF4837 domain-containing protein</fullName>
    </recommendedName>
</protein>
<gene>
    <name evidence="2" type="ORF">PIOMA14_I_0820</name>
</gene>
<proteinExistence type="predicted"/>
<evidence type="ECO:0008006" key="4">
    <source>
        <dbReference type="Google" id="ProtNLM"/>
    </source>
</evidence>
<evidence type="ECO:0000256" key="1">
    <source>
        <dbReference type="SAM" id="SignalP"/>
    </source>
</evidence>
<feature type="signal peptide" evidence="1">
    <location>
        <begin position="1"/>
        <end position="25"/>
    </location>
</feature>
<dbReference type="STRING" id="28131.BWX40_04435"/>
<organism evidence="2 3">
    <name type="scientific">Prevotella intermedia</name>
    <dbReference type="NCBI Taxonomy" id="28131"/>
    <lineage>
        <taxon>Bacteria</taxon>
        <taxon>Pseudomonadati</taxon>
        <taxon>Bacteroidota</taxon>
        <taxon>Bacteroidia</taxon>
        <taxon>Bacteroidales</taxon>
        <taxon>Prevotellaceae</taxon>
        <taxon>Prevotella</taxon>
    </lineage>
</organism>
<dbReference type="Pfam" id="PF16125">
    <property type="entry name" value="DUF4837"/>
    <property type="match status" value="1"/>
</dbReference>
<sequence>MNVRRQLSLVALVAMLLLTSCKNSMFTPASYGKAYEVVVVGDSDSLLYNVLSAPIVGLPQAEPSFDVVEIASEKLQGDSKMVRNIVVLSINQRQKGVSISSRQNVYAQPQVIVTVAAPSLPKLKAFLEKEGQTLRNYLTKIELHRTQADIAKQPNAKAEATIRKMFGIVMHVPVDLTASRVGKDFLWLSNNAPSGMVNICLYSIGKGDFRQQRDSVMRKNILGERKGMYMRTASIASVTHGRGNSVTVRGLWEMKNDAMGGAFVAYWQPEGSRIVVAEAFVYAPETKKRNLVRRLEAALYTRNKQE</sequence>
<name>A0A0S3UIS0_PREIN</name>
<dbReference type="RefSeq" id="WP_096405283.1">
    <property type="nucleotide sequence ID" value="NZ_AP014597.1"/>
</dbReference>
<evidence type="ECO:0000313" key="2">
    <source>
        <dbReference type="EMBL" id="BAU17328.1"/>
    </source>
</evidence>
<dbReference type="PROSITE" id="PS51257">
    <property type="entry name" value="PROKAR_LIPOPROTEIN"/>
    <property type="match status" value="1"/>
</dbReference>
<dbReference type="InterPro" id="IPR032286">
    <property type="entry name" value="DUF4837"/>
</dbReference>
<reference evidence="2 3" key="1">
    <citation type="journal article" date="2016" name="DNA Res.">
        <title>The complete genome sequencing of Prevotella intermedia strain OMA14 and a subsequent fine-scale, intra-species genomic comparison reveal an unusual amplification of conjugative and mobile transposons and identify a novel Prevotella-lineage-specific repeat.</title>
        <authorList>
            <person name="Naito M."/>
            <person name="Ogura Y."/>
            <person name="Itoh T."/>
            <person name="Shoji M."/>
            <person name="Okamoto M."/>
            <person name="Hayashi T."/>
            <person name="Nakayama K."/>
        </authorList>
    </citation>
    <scope>NUCLEOTIDE SEQUENCE [LARGE SCALE GENOMIC DNA]</scope>
    <source>
        <strain evidence="2 3">OMA14</strain>
    </source>
</reference>
<dbReference type="EMBL" id="AP014597">
    <property type="protein sequence ID" value="BAU17328.1"/>
    <property type="molecule type" value="Genomic_DNA"/>
</dbReference>
<keyword evidence="1" id="KW-0732">Signal</keyword>
<accession>A0A0S3UIS0</accession>